<organism evidence="2 3">
    <name type="scientific">Daphnia magna</name>
    <dbReference type="NCBI Taxonomy" id="35525"/>
    <lineage>
        <taxon>Eukaryota</taxon>
        <taxon>Metazoa</taxon>
        <taxon>Ecdysozoa</taxon>
        <taxon>Arthropoda</taxon>
        <taxon>Crustacea</taxon>
        <taxon>Branchiopoda</taxon>
        <taxon>Diplostraca</taxon>
        <taxon>Cladocera</taxon>
        <taxon>Anomopoda</taxon>
        <taxon>Daphniidae</taxon>
        <taxon>Daphnia</taxon>
    </lineage>
</organism>
<dbReference type="Proteomes" id="UP001234178">
    <property type="component" value="Unassembled WGS sequence"/>
</dbReference>
<gene>
    <name evidence="2" type="ORF">OUZ56_029581</name>
</gene>
<feature type="compositionally biased region" description="Low complexity" evidence="1">
    <location>
        <begin position="190"/>
        <end position="206"/>
    </location>
</feature>
<protein>
    <submittedName>
        <fullName evidence="2">Uncharacterized protein</fullName>
    </submittedName>
</protein>
<feature type="region of interest" description="Disordered" evidence="1">
    <location>
        <begin position="73"/>
        <end position="97"/>
    </location>
</feature>
<evidence type="ECO:0000313" key="3">
    <source>
        <dbReference type="Proteomes" id="UP001234178"/>
    </source>
</evidence>
<dbReference type="EMBL" id="JAOYFB010000040">
    <property type="protein sequence ID" value="KAK4037549.1"/>
    <property type="molecule type" value="Genomic_DNA"/>
</dbReference>
<reference evidence="2 3" key="1">
    <citation type="journal article" date="2023" name="Nucleic Acids Res.">
        <title>The hologenome of Daphnia magna reveals possible DNA methylation and microbiome-mediated evolution of the host genome.</title>
        <authorList>
            <person name="Chaturvedi A."/>
            <person name="Li X."/>
            <person name="Dhandapani V."/>
            <person name="Marshall H."/>
            <person name="Kissane S."/>
            <person name="Cuenca-Cambronero M."/>
            <person name="Asole G."/>
            <person name="Calvet F."/>
            <person name="Ruiz-Romero M."/>
            <person name="Marangio P."/>
            <person name="Guigo R."/>
            <person name="Rago D."/>
            <person name="Mirbahai L."/>
            <person name="Eastwood N."/>
            <person name="Colbourne J.K."/>
            <person name="Zhou J."/>
            <person name="Mallon E."/>
            <person name="Orsini L."/>
        </authorList>
    </citation>
    <scope>NUCLEOTIDE SEQUENCE [LARGE SCALE GENOMIC DNA]</scope>
    <source>
        <strain evidence="2">LRV0_1</strain>
    </source>
</reference>
<feature type="compositionally biased region" description="Polar residues" evidence="1">
    <location>
        <begin position="78"/>
        <end position="90"/>
    </location>
</feature>
<feature type="region of interest" description="Disordered" evidence="1">
    <location>
        <begin position="172"/>
        <end position="206"/>
    </location>
</feature>
<proteinExistence type="predicted"/>
<comment type="caution">
    <text evidence="2">The sequence shown here is derived from an EMBL/GenBank/DDBJ whole genome shotgun (WGS) entry which is preliminary data.</text>
</comment>
<keyword evidence="3" id="KW-1185">Reference proteome</keyword>
<accession>A0ABR0B795</accession>
<evidence type="ECO:0000313" key="2">
    <source>
        <dbReference type="EMBL" id="KAK4037549.1"/>
    </source>
</evidence>
<evidence type="ECO:0000256" key="1">
    <source>
        <dbReference type="SAM" id="MobiDB-lite"/>
    </source>
</evidence>
<sequence length="243" mass="26717">MAAAMDAGKGQRRGSRIFLEHTVHGELARSEHRAVFGYLMSSMLVTKFCRYATSSLHSASSFGTSTSDIMISSTTLSQKRSTPSAMTGPSGQDMDQKSETVKLNLNTQIESIRTEMGVSKIHLRQEKFIEQETRIPVRPQTPSARQDVSIRSALESLQAKVLYRRTLLDIATSPREQPSRPLSIMPSVCGPSPGDDTSSDTSPEHPPATIVPIIIHIVAALVIHVPRTSRYSLSMKIKRTTLI</sequence>
<name>A0ABR0B795_9CRUS</name>